<gene>
    <name evidence="10" type="ORF">MERGE_002938</name>
</gene>
<dbReference type="PANTHER" id="PTHR13437:SF2">
    <property type="entry name" value="NUCLEOPORIN P58_P45"/>
    <property type="match status" value="1"/>
</dbReference>
<evidence type="ECO:0000256" key="4">
    <source>
        <dbReference type="ARBA" id="ARBA00022927"/>
    </source>
</evidence>
<reference evidence="10" key="1">
    <citation type="submission" date="2020-06" db="EMBL/GenBank/DDBJ databases">
        <title>Genomes of multiple members of Pneumocystis genus reveal paths to human pathogen Pneumocystis jirovecii.</title>
        <authorList>
            <person name="Cisse O.H."/>
            <person name="Ma L."/>
            <person name="Dekker J."/>
            <person name="Khil P."/>
            <person name="Jo J."/>
            <person name="Brenchley J."/>
            <person name="Blair R."/>
            <person name="Pahar B."/>
            <person name="Chabe M."/>
            <person name="Van Rompay K.A."/>
            <person name="Keesler R."/>
            <person name="Sukura A."/>
            <person name="Hirsch V."/>
            <person name="Kutty G."/>
            <person name="Liu Y."/>
            <person name="Peng L."/>
            <person name="Chen J."/>
            <person name="Song J."/>
            <person name="Weissenbacher-Lang C."/>
            <person name="Xu J."/>
            <person name="Upham N.S."/>
            <person name="Stajich J.E."/>
            <person name="Cuomo C.A."/>
            <person name="Cushion M.T."/>
            <person name="Kovacs J.A."/>
        </authorList>
    </citation>
    <scope>NUCLEOTIDE SEQUENCE</scope>
    <source>
        <strain evidence="10">2A</strain>
    </source>
</reference>
<dbReference type="Proteomes" id="UP000663699">
    <property type="component" value="Chromosome 7"/>
</dbReference>
<keyword evidence="5" id="KW-0811">Translocation</keyword>
<keyword evidence="6" id="KW-0906">Nuclear pore complex</keyword>
<evidence type="ECO:0000256" key="2">
    <source>
        <dbReference type="ARBA" id="ARBA00022448"/>
    </source>
</evidence>
<name>A0A899FZ88_9ASCO</name>
<keyword evidence="4" id="KW-0653">Protein transport</keyword>
<evidence type="ECO:0000256" key="5">
    <source>
        <dbReference type="ARBA" id="ARBA00023010"/>
    </source>
</evidence>
<evidence type="ECO:0000256" key="6">
    <source>
        <dbReference type="ARBA" id="ARBA00023132"/>
    </source>
</evidence>
<feature type="compositionally biased region" description="Polar residues" evidence="9">
    <location>
        <begin position="60"/>
        <end position="78"/>
    </location>
</feature>
<feature type="coiled-coil region" evidence="8">
    <location>
        <begin position="236"/>
        <end position="277"/>
    </location>
</feature>
<comment type="subcellular location">
    <subcellularLocation>
        <location evidence="1">Nucleus</location>
        <location evidence="1">Nuclear pore complex</location>
    </subcellularLocation>
</comment>
<dbReference type="InterPro" id="IPR024882">
    <property type="entry name" value="NUP58/p45/49"/>
</dbReference>
<evidence type="ECO:0000313" key="10">
    <source>
        <dbReference type="EMBL" id="QSL65625.1"/>
    </source>
</evidence>
<dbReference type="Gene3D" id="6.10.140.1350">
    <property type="match status" value="1"/>
</dbReference>
<dbReference type="GO" id="GO:0005643">
    <property type="term" value="C:nuclear pore"/>
    <property type="evidence" value="ECO:0007669"/>
    <property type="project" value="UniProtKB-SubCell"/>
</dbReference>
<dbReference type="GO" id="GO:0017056">
    <property type="term" value="F:structural constituent of nuclear pore"/>
    <property type="evidence" value="ECO:0007669"/>
    <property type="project" value="InterPro"/>
</dbReference>
<dbReference type="PANTHER" id="PTHR13437">
    <property type="entry name" value="NUCLEOPORIN P58/P45 NUCLEOPORIN-LIKE PROTEIN 1"/>
    <property type="match status" value="1"/>
</dbReference>
<evidence type="ECO:0000256" key="3">
    <source>
        <dbReference type="ARBA" id="ARBA00022816"/>
    </source>
</evidence>
<keyword evidence="7" id="KW-0539">Nucleus</keyword>
<keyword evidence="11" id="KW-1185">Reference proteome</keyword>
<dbReference type="GO" id="GO:0051028">
    <property type="term" value="P:mRNA transport"/>
    <property type="evidence" value="ECO:0007669"/>
    <property type="project" value="UniProtKB-KW"/>
</dbReference>
<accession>A0A899FZ88</accession>
<evidence type="ECO:0000313" key="11">
    <source>
        <dbReference type="Proteomes" id="UP000663699"/>
    </source>
</evidence>
<evidence type="ECO:0000256" key="9">
    <source>
        <dbReference type="SAM" id="MobiDB-lite"/>
    </source>
</evidence>
<keyword evidence="3" id="KW-0509">mRNA transport</keyword>
<feature type="compositionally biased region" description="Polar residues" evidence="9">
    <location>
        <begin position="12"/>
        <end position="39"/>
    </location>
</feature>
<keyword evidence="8" id="KW-0175">Coiled coil</keyword>
<evidence type="ECO:0000256" key="8">
    <source>
        <dbReference type="SAM" id="Coils"/>
    </source>
</evidence>
<evidence type="ECO:0000256" key="1">
    <source>
        <dbReference type="ARBA" id="ARBA00004567"/>
    </source>
</evidence>
<dbReference type="AlphaFoldDB" id="A0A899FZ88"/>
<proteinExistence type="predicted"/>
<feature type="region of interest" description="Disordered" evidence="9">
    <location>
        <begin position="1"/>
        <end position="78"/>
    </location>
</feature>
<sequence length="321" mass="35536">MFEASKPFSIGNKDSSGTNVFSFGSSAQTSAPTPQSAFSFGTPLHPDKPQSLPALEAKNGLSSSSISTANAPNPLNQPSTGFSFGNPFQKTDTSSTMINPLQTSNTQNTSLSQLDTTLQSSQVITAATHYTEIPKNERDFLDEMNKYITTQTQISDYLQSQASSMDELVKSVPKDVKEVTKRSDETATDLISDVNQLMSLKMTVDNDYNNAKLSKNVIDSVPMPYIDCSRVKDPILEYFENTSNEIEKKINNYAKNIEDLEKNLEYLEKDHSEDKTTPEALLNTLKAEYDFFLALSNSAAEVHDKIKQLQIHNLDTNLVSQ</sequence>
<dbReference type="GO" id="GO:0015031">
    <property type="term" value="P:protein transport"/>
    <property type="evidence" value="ECO:0007669"/>
    <property type="project" value="UniProtKB-KW"/>
</dbReference>
<organism evidence="10 11">
    <name type="scientific">Pneumocystis wakefieldiae</name>
    <dbReference type="NCBI Taxonomy" id="38082"/>
    <lineage>
        <taxon>Eukaryota</taxon>
        <taxon>Fungi</taxon>
        <taxon>Dikarya</taxon>
        <taxon>Ascomycota</taxon>
        <taxon>Taphrinomycotina</taxon>
        <taxon>Pneumocystomycetes</taxon>
        <taxon>Pneumocystaceae</taxon>
        <taxon>Pneumocystis</taxon>
    </lineage>
</organism>
<dbReference type="GO" id="GO:0008139">
    <property type="term" value="F:nuclear localization sequence binding"/>
    <property type="evidence" value="ECO:0007669"/>
    <property type="project" value="InterPro"/>
</dbReference>
<evidence type="ECO:0000256" key="7">
    <source>
        <dbReference type="ARBA" id="ARBA00023242"/>
    </source>
</evidence>
<dbReference type="OrthoDB" id="2538017at2759"/>
<dbReference type="EMBL" id="CP054538">
    <property type="protein sequence ID" value="QSL65625.1"/>
    <property type="molecule type" value="Genomic_DNA"/>
</dbReference>
<keyword evidence="2" id="KW-0813">Transport</keyword>
<protein>
    <submittedName>
        <fullName evidence="10">Uncharacterized protein</fullName>
    </submittedName>
</protein>